<evidence type="ECO:0000256" key="6">
    <source>
        <dbReference type="ARBA" id="ARBA00022777"/>
    </source>
</evidence>
<dbReference type="PANTHER" id="PTHR24421:SF10">
    <property type="entry name" value="NITRATE_NITRITE SENSOR PROTEIN NARQ"/>
    <property type="match status" value="1"/>
</dbReference>
<evidence type="ECO:0000256" key="7">
    <source>
        <dbReference type="ARBA" id="ARBA00022840"/>
    </source>
</evidence>
<dbReference type="RefSeq" id="WP_179753453.1">
    <property type="nucleotide sequence ID" value="NZ_BAAAGN010000016.1"/>
</dbReference>
<name>A0A7Y9J1Z7_9ACTN</name>
<keyword evidence="5" id="KW-0547">Nucleotide-binding</keyword>
<dbReference type="Gene3D" id="3.30.565.10">
    <property type="entry name" value="Histidine kinase-like ATPase, C-terminal domain"/>
    <property type="match status" value="1"/>
</dbReference>
<keyword evidence="9" id="KW-1133">Transmembrane helix</keyword>
<dbReference type="Pfam" id="PF02518">
    <property type="entry name" value="HATPase_c"/>
    <property type="match status" value="1"/>
</dbReference>
<evidence type="ECO:0000256" key="3">
    <source>
        <dbReference type="ARBA" id="ARBA00022553"/>
    </source>
</evidence>
<dbReference type="GO" id="GO:0000155">
    <property type="term" value="F:phosphorelay sensor kinase activity"/>
    <property type="evidence" value="ECO:0007669"/>
    <property type="project" value="InterPro"/>
</dbReference>
<evidence type="ECO:0000256" key="1">
    <source>
        <dbReference type="ARBA" id="ARBA00000085"/>
    </source>
</evidence>
<feature type="transmembrane region" description="Helical" evidence="9">
    <location>
        <begin position="51"/>
        <end position="70"/>
    </location>
</feature>
<dbReference type="SUPFAM" id="SSF55874">
    <property type="entry name" value="ATPase domain of HSP90 chaperone/DNA topoisomerase II/histidine kinase"/>
    <property type="match status" value="1"/>
</dbReference>
<keyword evidence="6 12" id="KW-0418">Kinase</keyword>
<keyword evidence="8" id="KW-0902">Two-component regulatory system</keyword>
<dbReference type="EMBL" id="JACCBB010000001">
    <property type="protein sequence ID" value="NYD23604.1"/>
    <property type="molecule type" value="Genomic_DNA"/>
</dbReference>
<organism evidence="12 13">
    <name type="scientific">Kineococcus aurantiacus</name>
    <dbReference type="NCBI Taxonomy" id="37633"/>
    <lineage>
        <taxon>Bacteria</taxon>
        <taxon>Bacillati</taxon>
        <taxon>Actinomycetota</taxon>
        <taxon>Actinomycetes</taxon>
        <taxon>Kineosporiales</taxon>
        <taxon>Kineosporiaceae</taxon>
        <taxon>Kineococcus</taxon>
    </lineage>
</organism>
<feature type="transmembrane region" description="Helical" evidence="9">
    <location>
        <begin position="144"/>
        <end position="162"/>
    </location>
</feature>
<keyword evidence="9" id="KW-0812">Transmembrane</keyword>
<dbReference type="InterPro" id="IPR036890">
    <property type="entry name" value="HATPase_C_sf"/>
</dbReference>
<dbReference type="Gene3D" id="1.20.5.1930">
    <property type="match status" value="1"/>
</dbReference>
<dbReference type="GO" id="GO:0046983">
    <property type="term" value="F:protein dimerization activity"/>
    <property type="evidence" value="ECO:0007669"/>
    <property type="project" value="InterPro"/>
</dbReference>
<evidence type="ECO:0000259" key="11">
    <source>
        <dbReference type="Pfam" id="PF07730"/>
    </source>
</evidence>
<evidence type="ECO:0000256" key="2">
    <source>
        <dbReference type="ARBA" id="ARBA00012438"/>
    </source>
</evidence>
<sequence>MGSGPVRVRSRDVLVAGATAAVGLALLVAAPALLADEGPAVTGDLPAPLAPAWWALAAALVAQAAALVVVRSLPRTTVAVVAALAAASAALLPPGLHGLGSLPVVVAVVVAVAGATSRAWPVLLAAAVAVAVGETAGGRPVLEGAVQAAALVGLPAVGGLVLRSRRDLRVARSREQEALVQAALARERTAMARELHDVAAHHLSGIALVAAVVDRQIDTDPAGAHEGARQIRAQSTSVLDDLRRLVGLLREDGAADRTVESVATIADLVGRSPHPVTLRTHPREGVALGSGVGPLAQLAAYRAVQEALSNAAVHAPGADCRVEVDDRDPARLRVQVRNSAPAAPAPRRTAGGFGLRGMRERADLVGATVRYGPTPDGGWCVEFSVERPAGPGGGA</sequence>
<dbReference type="Pfam" id="PF07730">
    <property type="entry name" value="HisKA_3"/>
    <property type="match status" value="1"/>
</dbReference>
<proteinExistence type="predicted"/>
<evidence type="ECO:0000256" key="9">
    <source>
        <dbReference type="SAM" id="Phobius"/>
    </source>
</evidence>
<dbReference type="GO" id="GO:0005524">
    <property type="term" value="F:ATP binding"/>
    <property type="evidence" value="ECO:0007669"/>
    <property type="project" value="UniProtKB-KW"/>
</dbReference>
<dbReference type="InterPro" id="IPR050482">
    <property type="entry name" value="Sensor_HK_TwoCompSys"/>
</dbReference>
<keyword evidence="4" id="KW-0808">Transferase</keyword>
<evidence type="ECO:0000256" key="4">
    <source>
        <dbReference type="ARBA" id="ARBA00022679"/>
    </source>
</evidence>
<keyword evidence="13" id="KW-1185">Reference proteome</keyword>
<dbReference type="AlphaFoldDB" id="A0A7Y9J1Z7"/>
<evidence type="ECO:0000259" key="10">
    <source>
        <dbReference type="Pfam" id="PF02518"/>
    </source>
</evidence>
<evidence type="ECO:0000313" key="13">
    <source>
        <dbReference type="Proteomes" id="UP000521922"/>
    </source>
</evidence>
<accession>A0A7Y9J1Z7</accession>
<evidence type="ECO:0000256" key="8">
    <source>
        <dbReference type="ARBA" id="ARBA00023012"/>
    </source>
</evidence>
<keyword evidence="9" id="KW-0472">Membrane</keyword>
<keyword evidence="3" id="KW-0597">Phosphoprotein</keyword>
<dbReference type="Proteomes" id="UP000521922">
    <property type="component" value="Unassembled WGS sequence"/>
</dbReference>
<feature type="domain" description="Histidine kinase/HSP90-like ATPase" evidence="10">
    <location>
        <begin position="299"/>
        <end position="386"/>
    </location>
</feature>
<feature type="domain" description="Signal transduction histidine kinase subgroup 3 dimerisation and phosphoacceptor" evidence="11">
    <location>
        <begin position="187"/>
        <end position="252"/>
    </location>
</feature>
<feature type="transmembrane region" description="Helical" evidence="9">
    <location>
        <begin position="102"/>
        <end position="132"/>
    </location>
</feature>
<keyword evidence="7" id="KW-0067">ATP-binding</keyword>
<feature type="transmembrane region" description="Helical" evidence="9">
    <location>
        <begin position="77"/>
        <end position="96"/>
    </location>
</feature>
<reference evidence="12 13" key="1">
    <citation type="submission" date="2020-07" db="EMBL/GenBank/DDBJ databases">
        <title>Sequencing the genomes of 1000 actinobacteria strains.</title>
        <authorList>
            <person name="Klenk H.-P."/>
        </authorList>
    </citation>
    <scope>NUCLEOTIDE SEQUENCE [LARGE SCALE GENOMIC DNA]</scope>
    <source>
        <strain evidence="12 13">DSM 7487</strain>
    </source>
</reference>
<dbReference type="CDD" id="cd16917">
    <property type="entry name" value="HATPase_UhpB-NarQ-NarX-like"/>
    <property type="match status" value="1"/>
</dbReference>
<evidence type="ECO:0000256" key="5">
    <source>
        <dbReference type="ARBA" id="ARBA00022741"/>
    </source>
</evidence>
<evidence type="ECO:0000313" key="12">
    <source>
        <dbReference type="EMBL" id="NYD23604.1"/>
    </source>
</evidence>
<dbReference type="EC" id="2.7.13.3" evidence="2"/>
<comment type="catalytic activity">
    <reaction evidence="1">
        <text>ATP + protein L-histidine = ADP + protein N-phospho-L-histidine.</text>
        <dbReference type="EC" id="2.7.13.3"/>
    </reaction>
</comment>
<dbReference type="InterPro" id="IPR011712">
    <property type="entry name" value="Sig_transdc_His_kin_sub3_dim/P"/>
</dbReference>
<dbReference type="InterPro" id="IPR003594">
    <property type="entry name" value="HATPase_dom"/>
</dbReference>
<dbReference type="GO" id="GO:0016020">
    <property type="term" value="C:membrane"/>
    <property type="evidence" value="ECO:0007669"/>
    <property type="project" value="InterPro"/>
</dbReference>
<protein>
    <recommendedName>
        <fullName evidence="2">histidine kinase</fullName>
        <ecNumber evidence="2">2.7.13.3</ecNumber>
    </recommendedName>
</protein>
<comment type="caution">
    <text evidence="12">The sequence shown here is derived from an EMBL/GenBank/DDBJ whole genome shotgun (WGS) entry which is preliminary data.</text>
</comment>
<gene>
    <name evidence="12" type="ORF">BJ968_003144</name>
</gene>
<dbReference type="PANTHER" id="PTHR24421">
    <property type="entry name" value="NITRATE/NITRITE SENSOR PROTEIN NARX-RELATED"/>
    <property type="match status" value="1"/>
</dbReference>